<dbReference type="Proteomes" id="UP000198850">
    <property type="component" value="Unassembled WGS sequence"/>
</dbReference>
<proteinExistence type="predicted"/>
<dbReference type="AlphaFoldDB" id="A0A1H4GI25"/>
<evidence type="ECO:0000313" key="1">
    <source>
        <dbReference type="EMBL" id="SEB09214.1"/>
    </source>
</evidence>
<dbReference type="InterPro" id="IPR027056">
    <property type="entry name" value="Gluconate_2DH_su3"/>
</dbReference>
<reference evidence="1 2" key="1">
    <citation type="submission" date="2016-10" db="EMBL/GenBank/DDBJ databases">
        <authorList>
            <person name="de Groot N.N."/>
        </authorList>
    </citation>
    <scope>NUCLEOTIDE SEQUENCE [LARGE SCALE GENOMIC DNA]</scope>
    <source>
        <strain evidence="1 2">DSM 19033</strain>
    </source>
</reference>
<accession>A0A1H4GI25</accession>
<keyword evidence="2" id="KW-1185">Reference proteome</keyword>
<name>A0A1H4GI25_9SPHI</name>
<sequence>MCIIVKKAEIFLLFTHITYIYRTLDAIRVNRRAYLKGILAVGTLSITSFSVFKWVDLNKSVAPGKLWEKRAIIAELAELIIPETDTPGAKAAGVDHYIIDVMISCNPVRQQHKFFSGLQDLEKYALDNFEKDFLKCNTNEKRQILQHFADHAEYSNRILNKINNKLFGQSFFSKLKNLTVEGYCLSRLGVTEGLAYDYIPGKFEACIPLQPNQKSWATK</sequence>
<gene>
    <name evidence="1" type="ORF">SAMN05443550_11084</name>
</gene>
<organism evidence="1 2">
    <name type="scientific">Pedobacter hartonius</name>
    <dbReference type="NCBI Taxonomy" id="425514"/>
    <lineage>
        <taxon>Bacteria</taxon>
        <taxon>Pseudomonadati</taxon>
        <taxon>Bacteroidota</taxon>
        <taxon>Sphingobacteriia</taxon>
        <taxon>Sphingobacteriales</taxon>
        <taxon>Sphingobacteriaceae</taxon>
        <taxon>Pedobacter</taxon>
    </lineage>
</organism>
<dbReference type="EMBL" id="FNRA01000010">
    <property type="protein sequence ID" value="SEB09214.1"/>
    <property type="molecule type" value="Genomic_DNA"/>
</dbReference>
<dbReference type="Pfam" id="PF13618">
    <property type="entry name" value="Gluconate_2-dh3"/>
    <property type="match status" value="1"/>
</dbReference>
<evidence type="ECO:0000313" key="2">
    <source>
        <dbReference type="Proteomes" id="UP000198850"/>
    </source>
</evidence>
<protein>
    <submittedName>
        <fullName evidence="1">Gluconate 2-dehydrogenase subunit 3</fullName>
    </submittedName>
</protein>
<dbReference type="OrthoDB" id="6385145at2"/>
<dbReference type="STRING" id="425514.SAMN05443550_11084"/>